<reference evidence="7" key="1">
    <citation type="submission" date="2020-12" db="EMBL/GenBank/DDBJ databases">
        <title>Genomic characterization of non-nitrogen-fixing Frankia strains.</title>
        <authorList>
            <person name="Carlos-Shanley C."/>
            <person name="Guerra T."/>
            <person name="Hahn D."/>
        </authorList>
    </citation>
    <scope>NUCLEOTIDE SEQUENCE</scope>
    <source>
        <strain evidence="7">CN6</strain>
    </source>
</reference>
<comment type="subcellular location">
    <subcellularLocation>
        <location evidence="1">Membrane</location>
        <topology evidence="1">Multi-pass membrane protein</topology>
    </subcellularLocation>
</comment>
<keyword evidence="8" id="KW-1185">Reference proteome</keyword>
<organism evidence="7 8">
    <name type="scientific">Frankia nepalensis</name>
    <dbReference type="NCBI Taxonomy" id="1836974"/>
    <lineage>
        <taxon>Bacteria</taxon>
        <taxon>Bacillati</taxon>
        <taxon>Actinomycetota</taxon>
        <taxon>Actinomycetes</taxon>
        <taxon>Frankiales</taxon>
        <taxon>Frankiaceae</taxon>
        <taxon>Frankia</taxon>
    </lineage>
</organism>
<feature type="transmembrane region" description="Helical" evidence="6">
    <location>
        <begin position="148"/>
        <end position="166"/>
    </location>
</feature>
<sequence length="299" mass="32087">MLATFLIGLREGLEAALVVGILLAYVRKIGRDDVIPRIWLGVGGAVLLFLGLGAALTFGTYGLTFEAQELIGGSLSIVAVAMVTWMVFWMQKTARTLKHELESGIDAALEKSAWALVFIGFISVAREGVETALFLWSAVESSDSHTTWLGAVLGLLAAVTLGWAIYSGMVRINLAKFFTWTSFLLIVVAAGVLAYAIHDLQEARFLPGPFEAAPAGASGFVEGWYGADAWAFRVGDVISPTGWIGVLLKGTVGFSPEMTKLEVIVWAIYLVAVMAAYLYRHLKNRPRAVAPMATTQGAA</sequence>
<dbReference type="InterPro" id="IPR004923">
    <property type="entry name" value="FTR1/Fip1/EfeU"/>
</dbReference>
<dbReference type="Pfam" id="PF03239">
    <property type="entry name" value="FTR1"/>
    <property type="match status" value="1"/>
</dbReference>
<dbReference type="AlphaFoldDB" id="A0A937UTJ7"/>
<dbReference type="Proteomes" id="UP000604475">
    <property type="component" value="Unassembled WGS sequence"/>
</dbReference>
<evidence type="ECO:0000313" key="8">
    <source>
        <dbReference type="Proteomes" id="UP000604475"/>
    </source>
</evidence>
<dbReference type="EMBL" id="JAEACQ010000242">
    <property type="protein sequence ID" value="MBL7630091.1"/>
    <property type="molecule type" value="Genomic_DNA"/>
</dbReference>
<dbReference type="RefSeq" id="WP_202999483.1">
    <property type="nucleotide sequence ID" value="NZ_JADWYU010000085.1"/>
</dbReference>
<evidence type="ECO:0000256" key="5">
    <source>
        <dbReference type="ARBA" id="ARBA00023136"/>
    </source>
</evidence>
<gene>
    <name evidence="7" type="ORF">I7412_23560</name>
</gene>
<comment type="caution">
    <text evidence="7">The sequence shown here is derived from an EMBL/GenBank/DDBJ whole genome shotgun (WGS) entry which is preliminary data.</text>
</comment>
<evidence type="ECO:0000256" key="6">
    <source>
        <dbReference type="SAM" id="Phobius"/>
    </source>
</evidence>
<feature type="transmembrane region" description="Helical" evidence="6">
    <location>
        <begin position="38"/>
        <end position="58"/>
    </location>
</feature>
<evidence type="ECO:0000256" key="3">
    <source>
        <dbReference type="ARBA" id="ARBA00022692"/>
    </source>
</evidence>
<accession>A0A937UTJ7</accession>
<feature type="transmembrane region" description="Helical" evidence="6">
    <location>
        <begin position="112"/>
        <end position="136"/>
    </location>
</feature>
<proteinExistence type="inferred from homology"/>
<dbReference type="NCBIfam" id="NF041756">
    <property type="entry name" value="EfeU"/>
    <property type="match status" value="1"/>
</dbReference>
<dbReference type="GO" id="GO:0015093">
    <property type="term" value="F:ferrous iron transmembrane transporter activity"/>
    <property type="evidence" value="ECO:0007669"/>
    <property type="project" value="TreeGrafter"/>
</dbReference>
<keyword evidence="5 6" id="KW-0472">Membrane</keyword>
<dbReference type="GO" id="GO:0033573">
    <property type="term" value="C:high-affinity iron permease complex"/>
    <property type="evidence" value="ECO:0007669"/>
    <property type="project" value="InterPro"/>
</dbReference>
<protein>
    <submittedName>
        <fullName evidence="7">FTR1 family protein</fullName>
    </submittedName>
</protein>
<dbReference type="PANTHER" id="PTHR31632:SF2">
    <property type="entry name" value="PLASMA MEMBRANE IRON PERMEASE"/>
    <property type="match status" value="1"/>
</dbReference>
<feature type="transmembrane region" description="Helical" evidence="6">
    <location>
        <begin position="70"/>
        <end position="91"/>
    </location>
</feature>
<evidence type="ECO:0000256" key="4">
    <source>
        <dbReference type="ARBA" id="ARBA00022989"/>
    </source>
</evidence>
<evidence type="ECO:0000256" key="2">
    <source>
        <dbReference type="ARBA" id="ARBA00008333"/>
    </source>
</evidence>
<comment type="similarity">
    <text evidence="2">Belongs to the oxidase-dependent Fe transporter (OFeT) (TC 9.A.10.1) family.</text>
</comment>
<evidence type="ECO:0000256" key="1">
    <source>
        <dbReference type="ARBA" id="ARBA00004141"/>
    </source>
</evidence>
<keyword evidence="3 6" id="KW-0812">Transmembrane</keyword>
<evidence type="ECO:0000313" key="7">
    <source>
        <dbReference type="EMBL" id="MBL7630091.1"/>
    </source>
</evidence>
<dbReference type="PANTHER" id="PTHR31632">
    <property type="entry name" value="IRON TRANSPORTER FTH1"/>
    <property type="match status" value="1"/>
</dbReference>
<feature type="transmembrane region" description="Helical" evidence="6">
    <location>
        <begin position="178"/>
        <end position="197"/>
    </location>
</feature>
<feature type="transmembrane region" description="Helical" evidence="6">
    <location>
        <begin position="263"/>
        <end position="279"/>
    </location>
</feature>
<keyword evidence="4 6" id="KW-1133">Transmembrane helix</keyword>
<feature type="transmembrane region" description="Helical" evidence="6">
    <location>
        <begin position="6"/>
        <end position="26"/>
    </location>
</feature>
<name>A0A937UTJ7_9ACTN</name>